<organism evidence="2 3">
    <name type="scientific">Solidesulfovibrio fructosivorans JJ]</name>
    <dbReference type="NCBI Taxonomy" id="596151"/>
    <lineage>
        <taxon>Bacteria</taxon>
        <taxon>Pseudomonadati</taxon>
        <taxon>Thermodesulfobacteriota</taxon>
        <taxon>Desulfovibrionia</taxon>
        <taxon>Desulfovibrionales</taxon>
        <taxon>Desulfovibrionaceae</taxon>
        <taxon>Solidesulfovibrio</taxon>
    </lineage>
</organism>
<feature type="chain" id="PRO_5003148131" description="Lipoprotein" evidence="1">
    <location>
        <begin position="22"/>
        <end position="114"/>
    </location>
</feature>
<dbReference type="STRING" id="596151.DesfrDRAFT_1330"/>
<sequence precursor="true">MPRPILLALAVCCLAACWGCARVEPIITPQEYAASCQSDPAGADAACASRVCAVYQAVVTDYYENKDGCRAACKARAEELSQSAPAACGAKIEAARDACLEFCQRKFFRCNCTK</sequence>
<dbReference type="Proteomes" id="UP000006250">
    <property type="component" value="Unassembled WGS sequence"/>
</dbReference>
<gene>
    <name evidence="2" type="ORF">DesfrDRAFT_1330</name>
</gene>
<keyword evidence="1" id="KW-0732">Signal</keyword>
<dbReference type="RefSeq" id="WP_005992307.1">
    <property type="nucleotide sequence ID" value="NZ_AECZ01000007.1"/>
</dbReference>
<dbReference type="AlphaFoldDB" id="E1JUN1"/>
<reference evidence="2 3" key="1">
    <citation type="submission" date="2010-08" db="EMBL/GenBank/DDBJ databases">
        <title>The draft genome of Desulfovibrio fructosovorans JJ.</title>
        <authorList>
            <consortium name="US DOE Joint Genome Institute (JGI-PGF)"/>
            <person name="Lucas S."/>
            <person name="Copeland A."/>
            <person name="Lapidus A."/>
            <person name="Cheng J.-F."/>
            <person name="Bruce D."/>
            <person name="Goodwin L."/>
            <person name="Pitluck S."/>
            <person name="Land M.L."/>
            <person name="Hauser L."/>
            <person name="Chang Y.-J."/>
            <person name="Jeffries C."/>
            <person name="Wall J.D."/>
            <person name="Stahl D.A."/>
            <person name="Arkin A.P."/>
            <person name="Dehal P."/>
            <person name="Stolyar S.M."/>
            <person name="Hazen T.C."/>
            <person name="Woyke T.J."/>
        </authorList>
    </citation>
    <scope>NUCLEOTIDE SEQUENCE [LARGE SCALE GENOMIC DNA]</scope>
    <source>
        <strain evidence="2 3">JJ</strain>
    </source>
</reference>
<comment type="caution">
    <text evidence="2">The sequence shown here is derived from an EMBL/GenBank/DDBJ whole genome shotgun (WGS) entry which is preliminary data.</text>
</comment>
<evidence type="ECO:0000313" key="2">
    <source>
        <dbReference type="EMBL" id="EFL51795.1"/>
    </source>
</evidence>
<proteinExistence type="predicted"/>
<evidence type="ECO:0000313" key="3">
    <source>
        <dbReference type="Proteomes" id="UP000006250"/>
    </source>
</evidence>
<feature type="signal peptide" evidence="1">
    <location>
        <begin position="1"/>
        <end position="21"/>
    </location>
</feature>
<name>E1JUN1_SOLFR</name>
<dbReference type="eggNOG" id="ENOG503184M">
    <property type="taxonomic scope" value="Bacteria"/>
</dbReference>
<keyword evidence="3" id="KW-1185">Reference proteome</keyword>
<protein>
    <recommendedName>
        <fullName evidence="4">Lipoprotein</fullName>
    </recommendedName>
</protein>
<dbReference type="EMBL" id="AECZ01000007">
    <property type="protein sequence ID" value="EFL51795.1"/>
    <property type="molecule type" value="Genomic_DNA"/>
</dbReference>
<accession>E1JUN1</accession>
<dbReference type="OrthoDB" id="5458926at2"/>
<evidence type="ECO:0000256" key="1">
    <source>
        <dbReference type="SAM" id="SignalP"/>
    </source>
</evidence>
<evidence type="ECO:0008006" key="4">
    <source>
        <dbReference type="Google" id="ProtNLM"/>
    </source>
</evidence>